<keyword evidence="1" id="KW-0472">Membrane</keyword>
<name>A0A1G5R8T3_PHOLU</name>
<proteinExistence type="predicted"/>
<evidence type="ECO:0000313" key="3">
    <source>
        <dbReference type="Proteomes" id="UP000183223"/>
    </source>
</evidence>
<gene>
    <name evidence="2" type="ORF">SAMN02982990_03505</name>
</gene>
<keyword evidence="1" id="KW-0812">Transmembrane</keyword>
<protein>
    <submittedName>
        <fullName evidence="2">Uncharacterized protein</fullName>
    </submittedName>
</protein>
<keyword evidence="3" id="KW-1185">Reference proteome</keyword>
<feature type="transmembrane region" description="Helical" evidence="1">
    <location>
        <begin position="12"/>
        <end position="37"/>
    </location>
</feature>
<evidence type="ECO:0000313" key="2">
    <source>
        <dbReference type="EMBL" id="SCZ70494.1"/>
    </source>
</evidence>
<keyword evidence="1" id="KW-1133">Transmembrane helix</keyword>
<sequence>MKMSHVHISDFYFVGVMLSLFCTGEQINALAGIYLFGFSTQEKTVLRHSSFPD</sequence>
<dbReference type="Proteomes" id="UP000183223">
    <property type="component" value="Unassembled WGS sequence"/>
</dbReference>
<dbReference type="AlphaFoldDB" id="A0A1G5R8T3"/>
<reference evidence="3" key="1">
    <citation type="submission" date="2016-10" db="EMBL/GenBank/DDBJ databases">
        <authorList>
            <person name="Varghese N."/>
            <person name="Submissions S."/>
        </authorList>
    </citation>
    <scope>NUCLEOTIDE SEQUENCE [LARGE SCALE GENOMIC DNA]</scope>
    <source>
        <strain evidence="3">ATCC 29999</strain>
    </source>
</reference>
<evidence type="ECO:0000256" key="1">
    <source>
        <dbReference type="SAM" id="Phobius"/>
    </source>
</evidence>
<organism evidence="2 3">
    <name type="scientific">Photorhabdus luminescens</name>
    <name type="common">Xenorhabdus luminescens</name>
    <dbReference type="NCBI Taxonomy" id="29488"/>
    <lineage>
        <taxon>Bacteria</taxon>
        <taxon>Pseudomonadati</taxon>
        <taxon>Pseudomonadota</taxon>
        <taxon>Gammaproteobacteria</taxon>
        <taxon>Enterobacterales</taxon>
        <taxon>Morganellaceae</taxon>
        <taxon>Photorhabdus</taxon>
    </lineage>
</organism>
<accession>A0A1G5R8T3</accession>
<dbReference type="EMBL" id="FMWJ01000020">
    <property type="protein sequence ID" value="SCZ70494.1"/>
    <property type="molecule type" value="Genomic_DNA"/>
</dbReference>